<proteinExistence type="inferred from homology"/>
<evidence type="ECO:0000256" key="4">
    <source>
        <dbReference type="ARBA" id="ARBA00022964"/>
    </source>
</evidence>
<dbReference type="Proteomes" id="UP000304928">
    <property type="component" value="Unassembled WGS sequence"/>
</dbReference>
<gene>
    <name evidence="10" type="ORF">D6D15_01725</name>
</gene>
<dbReference type="InterPro" id="IPR032862">
    <property type="entry name" value="ALKBH6"/>
</dbReference>
<dbReference type="PANTHER" id="PTHR46030:SF1">
    <property type="entry name" value="ALPHA-KETOGLUTARATE-DEPENDENT DIOXYGENASE ALKB HOMOLOG 6"/>
    <property type="match status" value="1"/>
</dbReference>
<comment type="caution">
    <text evidence="10">The sequence shown here is derived from an EMBL/GenBank/DDBJ whole genome shotgun (WGS) entry which is preliminary data.</text>
</comment>
<evidence type="ECO:0000256" key="8">
    <source>
        <dbReference type="RuleBase" id="RU003682"/>
    </source>
</evidence>
<dbReference type="PANTHER" id="PTHR46030">
    <property type="entry name" value="ALPHA-KETOGLUTARATE-DEPENDENT DIOXYGENASE ALKB HOMOLOG 6"/>
    <property type="match status" value="1"/>
</dbReference>
<name>A0A4S9BN12_AURPU</name>
<dbReference type="EMBL" id="QZAR01000015">
    <property type="protein sequence ID" value="THW95005.1"/>
    <property type="molecule type" value="Genomic_DNA"/>
</dbReference>
<evidence type="ECO:0000256" key="2">
    <source>
        <dbReference type="ARBA" id="ARBA00007879"/>
    </source>
</evidence>
<keyword evidence="3 8" id="KW-0479">Metal-binding</keyword>
<keyword evidence="4" id="KW-0223">Dioxygenase</keyword>
<reference evidence="10 11" key="1">
    <citation type="submission" date="2018-10" db="EMBL/GenBank/DDBJ databases">
        <title>Fifty Aureobasidium pullulans genomes reveal a recombining polyextremotolerant generalist.</title>
        <authorList>
            <person name="Gostincar C."/>
            <person name="Turk M."/>
            <person name="Zajc J."/>
            <person name="Gunde-Cimerman N."/>
        </authorList>
    </citation>
    <scope>NUCLEOTIDE SEQUENCE [LARGE SCALE GENOMIC DNA]</scope>
    <source>
        <strain evidence="10 11">EXF-10507</strain>
    </source>
</reference>
<evidence type="ECO:0000256" key="5">
    <source>
        <dbReference type="ARBA" id="ARBA00023002"/>
    </source>
</evidence>
<keyword evidence="5 8" id="KW-0560">Oxidoreductase</keyword>
<evidence type="ECO:0000313" key="10">
    <source>
        <dbReference type="EMBL" id="THW95005.1"/>
    </source>
</evidence>
<evidence type="ECO:0000259" key="9">
    <source>
        <dbReference type="PROSITE" id="PS51471"/>
    </source>
</evidence>
<dbReference type="InterPro" id="IPR037151">
    <property type="entry name" value="AlkB-like_sf"/>
</dbReference>
<accession>A0A4S9BN12</accession>
<evidence type="ECO:0000256" key="3">
    <source>
        <dbReference type="ARBA" id="ARBA00022723"/>
    </source>
</evidence>
<comment type="similarity">
    <text evidence="8">Belongs to the iron/ascorbate-dependent oxidoreductase family.</text>
</comment>
<comment type="subcellular location">
    <subcellularLocation>
        <location evidence="1">Nucleus</location>
    </subcellularLocation>
</comment>
<evidence type="ECO:0000256" key="7">
    <source>
        <dbReference type="ARBA" id="ARBA00023242"/>
    </source>
</evidence>
<evidence type="ECO:0000313" key="11">
    <source>
        <dbReference type="Proteomes" id="UP000304928"/>
    </source>
</evidence>
<sequence>MSPSLDRHDRVHRVAFPARTFIGLKSFLSFASMQLFITRLEGFHATPAKTMAARSTKENHRIPNIPESMFYIPDFISDEEEATLLSALPSNRWIQLQHRRLQTHPSPLSKTNTLLEAPLPRWLVEPIISKFKSLGLFSDSPHQAPNHVLINEYKPLEGIMPHEDGAAYYPIVATVSLSSTLCLDIYEKAQGEDMAQASIGSSPKWRVLQEPRSLLVTTGAAYTNTLHGISEIETDENLGPDTVANWTLLGDSKAFADNGGKNTRSTRVSLTYRDVLKVSKAGARILGRPRG</sequence>
<dbReference type="SUPFAM" id="SSF51197">
    <property type="entry name" value="Clavaminate synthase-like"/>
    <property type="match status" value="1"/>
</dbReference>
<dbReference type="PROSITE" id="PS51471">
    <property type="entry name" value="FE2OG_OXY"/>
    <property type="match status" value="1"/>
</dbReference>
<protein>
    <recommendedName>
        <fullName evidence="9">Fe2OG dioxygenase domain-containing protein</fullName>
    </recommendedName>
</protein>
<dbReference type="InterPro" id="IPR005123">
    <property type="entry name" value="Oxoglu/Fe-dep_dioxygenase_dom"/>
</dbReference>
<evidence type="ECO:0000256" key="1">
    <source>
        <dbReference type="ARBA" id="ARBA00004123"/>
    </source>
</evidence>
<dbReference type="AlphaFoldDB" id="A0A4S9BN12"/>
<comment type="similarity">
    <text evidence="2">Belongs to the alkB family.</text>
</comment>
<dbReference type="GO" id="GO:0046872">
    <property type="term" value="F:metal ion binding"/>
    <property type="evidence" value="ECO:0007669"/>
    <property type="project" value="UniProtKB-KW"/>
</dbReference>
<keyword evidence="6 8" id="KW-0408">Iron</keyword>
<feature type="domain" description="Fe2OG dioxygenase" evidence="9">
    <location>
        <begin position="144"/>
        <end position="276"/>
    </location>
</feature>
<evidence type="ECO:0000256" key="6">
    <source>
        <dbReference type="ARBA" id="ARBA00023004"/>
    </source>
</evidence>
<dbReference type="GO" id="GO:0005634">
    <property type="term" value="C:nucleus"/>
    <property type="evidence" value="ECO:0007669"/>
    <property type="project" value="UniProtKB-SubCell"/>
</dbReference>
<organism evidence="10 11">
    <name type="scientific">Aureobasidium pullulans</name>
    <name type="common">Black yeast</name>
    <name type="synonym">Pullularia pullulans</name>
    <dbReference type="NCBI Taxonomy" id="5580"/>
    <lineage>
        <taxon>Eukaryota</taxon>
        <taxon>Fungi</taxon>
        <taxon>Dikarya</taxon>
        <taxon>Ascomycota</taxon>
        <taxon>Pezizomycotina</taxon>
        <taxon>Dothideomycetes</taxon>
        <taxon>Dothideomycetidae</taxon>
        <taxon>Dothideales</taxon>
        <taxon>Saccotheciaceae</taxon>
        <taxon>Aureobasidium</taxon>
    </lineage>
</organism>
<keyword evidence="7" id="KW-0539">Nucleus</keyword>
<dbReference type="GO" id="GO:0051213">
    <property type="term" value="F:dioxygenase activity"/>
    <property type="evidence" value="ECO:0007669"/>
    <property type="project" value="UniProtKB-KW"/>
</dbReference>
<dbReference type="Gene3D" id="2.60.120.590">
    <property type="entry name" value="Alpha-ketoglutarate-dependent dioxygenase AlkB-like"/>
    <property type="match status" value="1"/>
</dbReference>